<evidence type="ECO:0000256" key="4">
    <source>
        <dbReference type="ARBA" id="ARBA00022967"/>
    </source>
</evidence>
<protein>
    <submittedName>
        <fullName evidence="6">Iron complex transport system ATP-binding protein</fullName>
    </submittedName>
</protein>
<dbReference type="PANTHER" id="PTHR42794:SF1">
    <property type="entry name" value="HEMIN IMPORT ATP-BINDING PROTEIN HMUV"/>
    <property type="match status" value="1"/>
</dbReference>
<dbReference type="InterPro" id="IPR003439">
    <property type="entry name" value="ABC_transporter-like_ATP-bd"/>
</dbReference>
<dbReference type="Pfam" id="PF00005">
    <property type="entry name" value="ABC_tran"/>
    <property type="match status" value="1"/>
</dbReference>
<dbReference type="GO" id="GO:0016887">
    <property type="term" value="F:ATP hydrolysis activity"/>
    <property type="evidence" value="ECO:0007669"/>
    <property type="project" value="InterPro"/>
</dbReference>
<evidence type="ECO:0000259" key="5">
    <source>
        <dbReference type="PROSITE" id="PS50893"/>
    </source>
</evidence>
<sequence length="257" mass="28430">MSILDIHALDVGYHSKTILHNITLTVEEGQFISVIAPNGTGKSTLLKAIAGILKPLAGTICLNNKALTDYSRRELAQQIAVVGSEVAMQEYTVLQMVLMGRFPHIPRFSGPTRKDYEIVQIAMQEAGVWDKRFRSCSELSQGERQKIIIARALAQQPKLLLLDEPTSHLDVSNQFSILHLIKKLAITKDMAVIAVMHDINLAMQFSTDLLLLKKGQILAYGSSPGVATAENLRSLYDMEFTLHCDAAATYVRPNITE</sequence>
<dbReference type="AlphaFoldDB" id="A0A4R1Q2U2"/>
<evidence type="ECO:0000256" key="3">
    <source>
        <dbReference type="ARBA" id="ARBA00022840"/>
    </source>
</evidence>
<dbReference type="GO" id="GO:0005524">
    <property type="term" value="F:ATP binding"/>
    <property type="evidence" value="ECO:0007669"/>
    <property type="project" value="UniProtKB-KW"/>
</dbReference>
<dbReference type="InterPro" id="IPR027417">
    <property type="entry name" value="P-loop_NTPase"/>
</dbReference>
<proteinExistence type="predicted"/>
<dbReference type="OrthoDB" id="9799337at2"/>
<dbReference type="Gene3D" id="3.40.50.300">
    <property type="entry name" value="P-loop containing nucleotide triphosphate hydrolases"/>
    <property type="match status" value="1"/>
</dbReference>
<organism evidence="6 7">
    <name type="scientific">Anaerospora hongkongensis</name>
    <dbReference type="NCBI Taxonomy" id="244830"/>
    <lineage>
        <taxon>Bacteria</taxon>
        <taxon>Bacillati</taxon>
        <taxon>Bacillota</taxon>
        <taxon>Negativicutes</taxon>
        <taxon>Selenomonadales</taxon>
        <taxon>Sporomusaceae</taxon>
        <taxon>Anaerospora</taxon>
    </lineage>
</organism>
<dbReference type="PROSITE" id="PS50893">
    <property type="entry name" value="ABC_TRANSPORTER_2"/>
    <property type="match status" value="1"/>
</dbReference>
<dbReference type="CDD" id="cd03214">
    <property type="entry name" value="ABC_Iron-Siderophores_B12_Hemin"/>
    <property type="match status" value="1"/>
</dbReference>
<accession>A0A4R1Q2U2</accession>
<dbReference type="InterPro" id="IPR017871">
    <property type="entry name" value="ABC_transporter-like_CS"/>
</dbReference>
<dbReference type="RefSeq" id="WP_132082520.1">
    <property type="nucleotide sequence ID" value="NZ_DALZLR010000004.1"/>
</dbReference>
<evidence type="ECO:0000256" key="1">
    <source>
        <dbReference type="ARBA" id="ARBA00022448"/>
    </source>
</evidence>
<gene>
    <name evidence="6" type="ORF">EV210_11277</name>
</gene>
<dbReference type="EMBL" id="SLUI01000012">
    <property type="protein sequence ID" value="TCL35418.1"/>
    <property type="molecule type" value="Genomic_DNA"/>
</dbReference>
<dbReference type="SUPFAM" id="SSF52540">
    <property type="entry name" value="P-loop containing nucleoside triphosphate hydrolases"/>
    <property type="match status" value="1"/>
</dbReference>
<comment type="caution">
    <text evidence="6">The sequence shown here is derived from an EMBL/GenBank/DDBJ whole genome shotgun (WGS) entry which is preliminary data.</text>
</comment>
<evidence type="ECO:0000313" key="6">
    <source>
        <dbReference type="EMBL" id="TCL35418.1"/>
    </source>
</evidence>
<dbReference type="PROSITE" id="PS00211">
    <property type="entry name" value="ABC_TRANSPORTER_1"/>
    <property type="match status" value="1"/>
</dbReference>
<keyword evidence="2" id="KW-0547">Nucleotide-binding</keyword>
<dbReference type="Proteomes" id="UP000295063">
    <property type="component" value="Unassembled WGS sequence"/>
</dbReference>
<keyword evidence="3 6" id="KW-0067">ATP-binding</keyword>
<evidence type="ECO:0000256" key="2">
    <source>
        <dbReference type="ARBA" id="ARBA00022741"/>
    </source>
</evidence>
<keyword evidence="1" id="KW-0813">Transport</keyword>
<name>A0A4R1Q2U2_9FIRM</name>
<dbReference type="SMART" id="SM00382">
    <property type="entry name" value="AAA"/>
    <property type="match status" value="1"/>
</dbReference>
<dbReference type="InterPro" id="IPR003593">
    <property type="entry name" value="AAA+_ATPase"/>
</dbReference>
<evidence type="ECO:0000313" key="7">
    <source>
        <dbReference type="Proteomes" id="UP000295063"/>
    </source>
</evidence>
<keyword evidence="7" id="KW-1185">Reference proteome</keyword>
<reference evidence="6 7" key="1">
    <citation type="submission" date="2019-03" db="EMBL/GenBank/DDBJ databases">
        <title>Genomic Encyclopedia of Type Strains, Phase IV (KMG-IV): sequencing the most valuable type-strain genomes for metagenomic binning, comparative biology and taxonomic classification.</title>
        <authorList>
            <person name="Goeker M."/>
        </authorList>
    </citation>
    <scope>NUCLEOTIDE SEQUENCE [LARGE SCALE GENOMIC DNA]</scope>
    <source>
        <strain evidence="6 7">DSM 15969</strain>
    </source>
</reference>
<feature type="domain" description="ABC transporter" evidence="5">
    <location>
        <begin position="1"/>
        <end position="239"/>
    </location>
</feature>
<dbReference type="PANTHER" id="PTHR42794">
    <property type="entry name" value="HEMIN IMPORT ATP-BINDING PROTEIN HMUV"/>
    <property type="match status" value="1"/>
</dbReference>
<keyword evidence="4" id="KW-1278">Translocase</keyword>
<dbReference type="FunFam" id="3.40.50.300:FF:000134">
    <property type="entry name" value="Iron-enterobactin ABC transporter ATP-binding protein"/>
    <property type="match status" value="1"/>
</dbReference>